<dbReference type="HOGENOM" id="CLU_764521_0_0_0"/>
<dbReference type="EMBL" id="CP007128">
    <property type="protein sequence ID" value="AHG89064.1"/>
    <property type="molecule type" value="Genomic_DNA"/>
</dbReference>
<organism evidence="3 4">
    <name type="scientific">Gemmatirosa kalamazoonensis</name>
    <dbReference type="NCBI Taxonomy" id="861299"/>
    <lineage>
        <taxon>Bacteria</taxon>
        <taxon>Pseudomonadati</taxon>
        <taxon>Gemmatimonadota</taxon>
        <taxon>Gemmatimonadia</taxon>
        <taxon>Gemmatimonadales</taxon>
        <taxon>Gemmatimonadaceae</taxon>
        <taxon>Gemmatirosa</taxon>
    </lineage>
</organism>
<feature type="compositionally biased region" description="Polar residues" evidence="1">
    <location>
        <begin position="330"/>
        <end position="341"/>
    </location>
</feature>
<reference evidence="3 4" key="1">
    <citation type="journal article" date="2014" name="Genome Announc.">
        <title>Genome Sequence and Methylome of Soil Bacterium Gemmatirosa kalamazoonensis KBS708T, a Member of the Rarely Cultivated Gemmatimonadetes Phylum.</title>
        <authorList>
            <person name="Debruyn J.M."/>
            <person name="Radosevich M."/>
            <person name="Wommack K.E."/>
            <person name="Polson S.W."/>
            <person name="Hauser L.J."/>
            <person name="Fawaz M.N."/>
            <person name="Korlach J."/>
            <person name="Tsai Y.C."/>
        </authorList>
    </citation>
    <scope>NUCLEOTIDE SEQUENCE [LARGE SCALE GENOMIC DNA]</scope>
    <source>
        <strain evidence="3 4">KBS708</strain>
    </source>
</reference>
<name>W0RD64_9BACT</name>
<dbReference type="Pfam" id="PF00753">
    <property type="entry name" value="Lactamase_B"/>
    <property type="match status" value="1"/>
</dbReference>
<protein>
    <submittedName>
        <fullName evidence="3">Beta-lactamase domain protein</fullName>
    </submittedName>
</protein>
<dbReference type="Proteomes" id="UP000019151">
    <property type="component" value="Chromosome"/>
</dbReference>
<dbReference type="PANTHER" id="PTHR30619:SF1">
    <property type="entry name" value="RECOMBINATION PROTEIN 2"/>
    <property type="match status" value="1"/>
</dbReference>
<dbReference type="SUPFAM" id="SSF56281">
    <property type="entry name" value="Metallo-hydrolase/oxidoreductase"/>
    <property type="match status" value="1"/>
</dbReference>
<dbReference type="AlphaFoldDB" id="W0RD64"/>
<dbReference type="Gene3D" id="3.60.15.10">
    <property type="entry name" value="Ribonuclease Z/Hydroxyacylglutathione hydrolase-like"/>
    <property type="match status" value="1"/>
</dbReference>
<accession>W0RD64</accession>
<evidence type="ECO:0000259" key="2">
    <source>
        <dbReference type="Pfam" id="PF00753"/>
    </source>
</evidence>
<dbReference type="STRING" id="861299.J421_1527"/>
<dbReference type="InterPro" id="IPR001279">
    <property type="entry name" value="Metallo-B-lactamas"/>
</dbReference>
<dbReference type="InterPro" id="IPR052159">
    <property type="entry name" value="Competence_DNA_uptake"/>
</dbReference>
<feature type="domain" description="Metallo-beta-lactamase" evidence="2">
    <location>
        <begin position="58"/>
        <end position="120"/>
    </location>
</feature>
<keyword evidence="4" id="KW-1185">Reference proteome</keyword>
<dbReference type="KEGG" id="gba:J421_1527"/>
<evidence type="ECO:0000313" key="4">
    <source>
        <dbReference type="Proteomes" id="UP000019151"/>
    </source>
</evidence>
<evidence type="ECO:0000313" key="3">
    <source>
        <dbReference type="EMBL" id="AHG89064.1"/>
    </source>
</evidence>
<dbReference type="InParanoid" id="W0RD64"/>
<dbReference type="RefSeq" id="WP_025410579.1">
    <property type="nucleotide sequence ID" value="NZ_CP007128.1"/>
</dbReference>
<dbReference type="InterPro" id="IPR036866">
    <property type="entry name" value="RibonucZ/Hydroxyglut_hydro"/>
</dbReference>
<dbReference type="OrthoDB" id="9761531at2"/>
<gene>
    <name evidence="3" type="ORF">J421_1527</name>
</gene>
<dbReference type="eggNOG" id="COG2333">
    <property type="taxonomic scope" value="Bacteria"/>
</dbReference>
<feature type="region of interest" description="Disordered" evidence="1">
    <location>
        <begin position="317"/>
        <end position="362"/>
    </location>
</feature>
<sequence length="362" mass="38793">MRRSPLVIAAVLAAVVIVGVVLARRASHRTAVVTTGPGGGTSLGGPTAPGDLVIRMLDVGQGDATLITNGGSVALVDGGPDQNALGARLDALGLGHDTTIDVVVLSHAHADHYMGLRELFASRRRLKVRYVFENRDASTNRTLATLRDSIIARARRGELTYRDSDDPCGDGRPVCTITMRGGARLEVVRPDPSSKDPNDRSTAVKIVAADSSRFTMWLAGDAEREELAWFDQVGYPTQPGMRADVLKADHHGSCNGVTAHYLAEVHPRRVLVSVGAENDYGHMHEQAKAAYRAAGVPWYRTDRNGTITVRVPAAGGAFTVTPEHPGESLDGQSDRASTSGECRSMTGDEAPNAQRPRRRRRP</sequence>
<evidence type="ECO:0000256" key="1">
    <source>
        <dbReference type="SAM" id="MobiDB-lite"/>
    </source>
</evidence>
<dbReference type="PANTHER" id="PTHR30619">
    <property type="entry name" value="DNA INTERNALIZATION/COMPETENCE PROTEIN COMEC/REC2"/>
    <property type="match status" value="1"/>
</dbReference>
<proteinExistence type="predicted"/>